<proteinExistence type="inferred from homology"/>
<dbReference type="InterPro" id="IPR018496">
    <property type="entry name" value="PsdUridine_synth_RsuA/RluB_CS"/>
</dbReference>
<feature type="region of interest" description="Disordered" evidence="5">
    <location>
        <begin position="254"/>
        <end position="282"/>
    </location>
</feature>
<dbReference type="EMBL" id="BSCH01000006">
    <property type="protein sequence ID" value="GLG89798.1"/>
    <property type="molecule type" value="Genomic_DNA"/>
</dbReference>
<evidence type="ECO:0000256" key="1">
    <source>
        <dbReference type="ARBA" id="ARBA00008348"/>
    </source>
</evidence>
<dbReference type="SUPFAM" id="SSF55120">
    <property type="entry name" value="Pseudouridine synthase"/>
    <property type="match status" value="1"/>
</dbReference>
<keyword evidence="10" id="KW-1185">Reference proteome</keyword>
<dbReference type="InterPro" id="IPR050343">
    <property type="entry name" value="RsuA_PseudoU_synthase"/>
</dbReference>
<name>A0A9W6FHE9_9FIRM</name>
<evidence type="ECO:0000256" key="4">
    <source>
        <dbReference type="RuleBase" id="RU003887"/>
    </source>
</evidence>
<dbReference type="Gene3D" id="3.30.70.580">
    <property type="entry name" value="Pseudouridine synthase I, catalytic domain, N-terminal subdomain"/>
    <property type="match status" value="1"/>
</dbReference>
<dbReference type="Pfam" id="PF00849">
    <property type="entry name" value="PseudoU_synth_2"/>
    <property type="match status" value="1"/>
</dbReference>
<dbReference type="EC" id="5.4.99.-" evidence="4"/>
<evidence type="ECO:0000256" key="5">
    <source>
        <dbReference type="SAM" id="MobiDB-lite"/>
    </source>
</evidence>
<dbReference type="FunFam" id="3.10.290.10:FF:000003">
    <property type="entry name" value="Pseudouridine synthase"/>
    <property type="match status" value="1"/>
</dbReference>
<dbReference type="InterPro" id="IPR006145">
    <property type="entry name" value="PsdUridine_synth_RsuA/RluA"/>
</dbReference>
<dbReference type="CDD" id="cd00165">
    <property type="entry name" value="S4"/>
    <property type="match status" value="1"/>
</dbReference>
<dbReference type="GO" id="GO:0000455">
    <property type="term" value="P:enzyme-directed rRNA pseudouridine synthesis"/>
    <property type="evidence" value="ECO:0007669"/>
    <property type="project" value="UniProtKB-ARBA"/>
</dbReference>
<dbReference type="GO" id="GO:0120159">
    <property type="term" value="F:rRNA pseudouridine synthase activity"/>
    <property type="evidence" value="ECO:0007669"/>
    <property type="project" value="UniProtKB-ARBA"/>
</dbReference>
<evidence type="ECO:0000313" key="10">
    <source>
        <dbReference type="Proteomes" id="UP001145145"/>
    </source>
</evidence>
<keyword evidence="2 4" id="KW-0413">Isomerase</keyword>
<reference evidence="7" key="2">
    <citation type="submission" date="2022-11" db="EMBL/GenBank/DDBJ databases">
        <title>Draft genome sequence of Sellimonas catena strain 12EGH17.</title>
        <authorList>
            <person name="Hisatomi A."/>
            <person name="Ohkuma M."/>
            <person name="Sakamoto M."/>
        </authorList>
    </citation>
    <scope>NUCLEOTIDE SEQUENCE</scope>
    <source>
        <strain evidence="7">12EGH17</strain>
    </source>
</reference>
<dbReference type="Proteomes" id="UP001145094">
    <property type="component" value="Unassembled WGS sequence"/>
</dbReference>
<sequence length="282" mass="32930">MEDEKEKRGENRILNSQIERQFQERSKREALRLNKFLSEAGVCSRREADRLIEAGRVTVDGKKAETGMKITPGQEVRVDQKLVKPEEEMIVLAVNKPRGIVCTEEKREPDNIIRFLNYPTRITYAGRLDKDSEGLLLMTNNGDIINKMMRAGNYHEKEYLVTVDKPVTEEFLQHMARGVPILDTVTRPCQVKKEGKKTFRIVLTQGLNRQIRRMCEALGYKVVTLKRVRIMQIRLGDLKPGQYRPLTEQELASLDRMLEHSSNMPERDRKNRERKENRRQKP</sequence>
<dbReference type="InterPro" id="IPR020103">
    <property type="entry name" value="PsdUridine_synth_cat_dom_sf"/>
</dbReference>
<dbReference type="PROSITE" id="PS50889">
    <property type="entry name" value="S4"/>
    <property type="match status" value="1"/>
</dbReference>
<keyword evidence="3" id="KW-0694">RNA-binding</keyword>
<evidence type="ECO:0000313" key="7">
    <source>
        <dbReference type="EMBL" id="GLG05463.1"/>
    </source>
</evidence>
<dbReference type="NCBIfam" id="TIGR00093">
    <property type="entry name" value="pseudouridine synthase"/>
    <property type="match status" value="1"/>
</dbReference>
<dbReference type="FunFam" id="3.30.70.1560:FF:000002">
    <property type="entry name" value="Pseudouridine synthase"/>
    <property type="match status" value="1"/>
</dbReference>
<evidence type="ECO:0000259" key="6">
    <source>
        <dbReference type="SMART" id="SM00363"/>
    </source>
</evidence>
<dbReference type="InterPro" id="IPR020094">
    <property type="entry name" value="TruA/RsuA/RluB/E/F_N"/>
</dbReference>
<evidence type="ECO:0000256" key="2">
    <source>
        <dbReference type="ARBA" id="ARBA00023235"/>
    </source>
</evidence>
<reference evidence="8" key="3">
    <citation type="submission" date="2022-11" db="EMBL/GenBank/DDBJ databases">
        <title>Draft genome sequence of Sellimonas catena strain 18CBH55.</title>
        <authorList>
            <person name="Hisatomi A."/>
            <person name="Ohkuma M."/>
            <person name="Sakamoto M."/>
        </authorList>
    </citation>
    <scope>NUCLEOTIDE SEQUENCE</scope>
    <source>
        <strain evidence="8">18CBH55</strain>
    </source>
</reference>
<gene>
    <name evidence="7" type="ORF">Selli1_26370</name>
    <name evidence="8" type="ORF">Selli2_12250</name>
</gene>
<dbReference type="CDD" id="cd02554">
    <property type="entry name" value="PseudoU_synth_RluF"/>
    <property type="match status" value="1"/>
</dbReference>
<dbReference type="InterPro" id="IPR036986">
    <property type="entry name" value="S4_RNA-bd_sf"/>
</dbReference>
<reference evidence="8" key="4">
    <citation type="submission" date="2022-11" db="EMBL/GenBank/DDBJ databases">
        <title>Draft genome sequence of Sellimonas catena strain 18CBH55.</title>
        <authorList>
            <person name="Atsushi H."/>
            <person name="Moriya O."/>
            <person name="Mitsuo S."/>
        </authorList>
    </citation>
    <scope>NUCLEOTIDE SEQUENCE</scope>
    <source>
        <strain evidence="8">18CBH55</strain>
    </source>
</reference>
<dbReference type="NCBIfam" id="NF007784">
    <property type="entry name" value="PRK10475.1"/>
    <property type="match status" value="1"/>
</dbReference>
<dbReference type="Pfam" id="PF01479">
    <property type="entry name" value="S4"/>
    <property type="match status" value="1"/>
</dbReference>
<reference evidence="7" key="1">
    <citation type="submission" date="2022-11" db="EMBL/GenBank/DDBJ databases">
        <title>Draft genome sequence of Sellimonas catena strain 12EGH17.</title>
        <authorList>
            <person name="Atsushi H."/>
            <person name="Moriya O."/>
            <person name="Mitsuo S."/>
        </authorList>
    </citation>
    <scope>NUCLEOTIDE SEQUENCE</scope>
    <source>
        <strain evidence="7">12EGH17</strain>
    </source>
</reference>
<dbReference type="SUPFAM" id="SSF55174">
    <property type="entry name" value="Alpha-L RNA-binding motif"/>
    <property type="match status" value="1"/>
</dbReference>
<comment type="similarity">
    <text evidence="1 4">Belongs to the pseudouridine synthase RsuA family.</text>
</comment>
<dbReference type="InterPro" id="IPR002942">
    <property type="entry name" value="S4_RNA-bd"/>
</dbReference>
<dbReference type="Proteomes" id="UP001145145">
    <property type="component" value="Unassembled WGS sequence"/>
</dbReference>
<evidence type="ECO:0000313" key="9">
    <source>
        <dbReference type="Proteomes" id="UP001145094"/>
    </source>
</evidence>
<protein>
    <recommendedName>
        <fullName evidence="4">Pseudouridine synthase</fullName>
        <ecNumber evidence="4">5.4.99.-</ecNumber>
    </recommendedName>
</protein>
<dbReference type="PANTHER" id="PTHR47683:SF2">
    <property type="entry name" value="RNA-BINDING S4 DOMAIN-CONTAINING PROTEIN"/>
    <property type="match status" value="1"/>
</dbReference>
<dbReference type="Gene3D" id="3.30.70.1560">
    <property type="entry name" value="Alpha-L RNA-binding motif"/>
    <property type="match status" value="1"/>
</dbReference>
<dbReference type="AlphaFoldDB" id="A0A9W6FHE9"/>
<evidence type="ECO:0000256" key="3">
    <source>
        <dbReference type="PROSITE-ProRule" id="PRU00182"/>
    </source>
</evidence>
<dbReference type="GO" id="GO:0003723">
    <property type="term" value="F:RNA binding"/>
    <property type="evidence" value="ECO:0007669"/>
    <property type="project" value="UniProtKB-KW"/>
</dbReference>
<reference evidence="8 10" key="5">
    <citation type="journal article" date="2023" name="Int. J. Syst. Evol. Microbiol.">
        <title>Sellimonas catena sp. nov., isolated from human faeces.</title>
        <authorList>
            <person name="Hisatomi A."/>
            <person name="Ohkuma M."/>
            <person name="Sakamoto M."/>
        </authorList>
    </citation>
    <scope>NUCLEOTIDE SEQUENCE</scope>
    <source>
        <strain evidence="7 10">12EGH17</strain>
        <strain evidence="8">18CBH55</strain>
    </source>
</reference>
<dbReference type="EMBL" id="BSBO01000029">
    <property type="protein sequence ID" value="GLG05463.1"/>
    <property type="molecule type" value="Genomic_DNA"/>
</dbReference>
<comment type="caution">
    <text evidence="8">The sequence shown here is derived from an EMBL/GenBank/DDBJ whole genome shotgun (WGS) entry which is preliminary data.</text>
</comment>
<dbReference type="PANTHER" id="PTHR47683">
    <property type="entry name" value="PSEUDOURIDINE SYNTHASE FAMILY PROTEIN-RELATED"/>
    <property type="match status" value="1"/>
</dbReference>
<dbReference type="PROSITE" id="PS01149">
    <property type="entry name" value="PSI_RSU"/>
    <property type="match status" value="1"/>
</dbReference>
<dbReference type="InterPro" id="IPR000748">
    <property type="entry name" value="PsdUridine_synth_RsuA/RluB/E/F"/>
</dbReference>
<dbReference type="SMART" id="SM00363">
    <property type="entry name" value="S4"/>
    <property type="match status" value="1"/>
</dbReference>
<feature type="compositionally biased region" description="Basic and acidic residues" evidence="5">
    <location>
        <begin position="265"/>
        <end position="276"/>
    </location>
</feature>
<evidence type="ECO:0000313" key="8">
    <source>
        <dbReference type="EMBL" id="GLG89798.1"/>
    </source>
</evidence>
<dbReference type="InterPro" id="IPR042092">
    <property type="entry name" value="PsdUridine_s_RsuA/RluB/E/F_cat"/>
</dbReference>
<feature type="domain" description="RNA-binding S4" evidence="6">
    <location>
        <begin position="31"/>
        <end position="88"/>
    </location>
</feature>
<organism evidence="8 9">
    <name type="scientific">Sellimonas catena</name>
    <dbReference type="NCBI Taxonomy" id="2994035"/>
    <lineage>
        <taxon>Bacteria</taxon>
        <taxon>Bacillati</taxon>
        <taxon>Bacillota</taxon>
        <taxon>Clostridia</taxon>
        <taxon>Lachnospirales</taxon>
        <taxon>Lachnospiraceae</taxon>
        <taxon>Sellimonas</taxon>
    </lineage>
</organism>
<dbReference type="Gene3D" id="3.10.290.10">
    <property type="entry name" value="RNA-binding S4 domain"/>
    <property type="match status" value="1"/>
</dbReference>
<accession>A0A9W6FHE9</accession>